<comment type="caution">
    <text evidence="2">The sequence shown here is derived from an EMBL/GenBank/DDBJ whole genome shotgun (WGS) entry which is preliminary data.</text>
</comment>
<keyword evidence="3" id="KW-1185">Reference proteome</keyword>
<dbReference type="PANTHER" id="PTHR31176:SF1">
    <property type="entry name" value="MFS DOMAIN-CONTAINING PROTEIN-RELATED"/>
    <property type="match status" value="1"/>
</dbReference>
<sequence>MAATEAITQLANQYMGELDEMKRETLALRDTLLAKVQQYQQQLNELQPVVNQQKDELILTLKDQSELSGIDNTKLAATFTWTSIMLFGMTIGFILSKYILAPVLSLFISGFYAALAAYAVIPAVAYYYLAMPAEGDVKELDTFRRHCLLGVAFVEGMLNGFLFSERAIPGLPPPAPLAAFAIGIGPLVASSFIANDRMKLMAVTLGGAFAADLVMGFATGLSTGFLILAVLYTAAGFVVLQVYLKKGNGEAATHIYQLAFLVAVIYSQGIAYSLLSQDANESSSSSTE</sequence>
<reference evidence="2 3" key="1">
    <citation type="submission" date="2014-11" db="EMBL/GenBank/DDBJ databases">
        <title>Genetic blueprint of the zoonotic pathogen Toxocara canis.</title>
        <authorList>
            <person name="Zhu X.-Q."/>
            <person name="Korhonen P.K."/>
            <person name="Cai H."/>
            <person name="Young N.D."/>
            <person name="Nejsum P."/>
            <person name="von Samson-Himmelstjerna G."/>
            <person name="Boag P.R."/>
            <person name="Tan P."/>
            <person name="Li Q."/>
            <person name="Min J."/>
            <person name="Yang Y."/>
            <person name="Wang X."/>
            <person name="Fang X."/>
            <person name="Hall R.S."/>
            <person name="Hofmann A."/>
            <person name="Sternberg P.W."/>
            <person name="Jex A.R."/>
            <person name="Gasser R.B."/>
        </authorList>
    </citation>
    <scope>NUCLEOTIDE SEQUENCE [LARGE SCALE GENOMIC DNA]</scope>
    <source>
        <strain evidence="2">PN_DK_2014</strain>
    </source>
</reference>
<evidence type="ECO:0000256" key="1">
    <source>
        <dbReference type="SAM" id="Phobius"/>
    </source>
</evidence>
<feature type="transmembrane region" description="Helical" evidence="1">
    <location>
        <begin position="224"/>
        <end position="243"/>
    </location>
</feature>
<gene>
    <name evidence="2" type="ORF">Tcan_17939</name>
</gene>
<evidence type="ECO:0000313" key="2">
    <source>
        <dbReference type="EMBL" id="KHN84149.1"/>
    </source>
</evidence>
<name>A0A0B2VS72_TOXCA</name>
<evidence type="ECO:0000313" key="3">
    <source>
        <dbReference type="Proteomes" id="UP000031036"/>
    </source>
</evidence>
<dbReference type="InterPro" id="IPR008574">
    <property type="entry name" value="Nematodes_ZYG-11_interact"/>
</dbReference>
<dbReference type="Pfam" id="PF05884">
    <property type="entry name" value="ZYG-11_interact"/>
    <property type="match status" value="1"/>
</dbReference>
<dbReference type="Proteomes" id="UP000031036">
    <property type="component" value="Unassembled WGS sequence"/>
</dbReference>
<accession>A0A0B2VS72</accession>
<keyword evidence="1" id="KW-0472">Membrane</keyword>
<feature type="transmembrane region" description="Helical" evidence="1">
    <location>
        <begin position="255"/>
        <end position="275"/>
    </location>
</feature>
<dbReference type="OMA" id="DEMMIKI"/>
<proteinExistence type="predicted"/>
<dbReference type="STRING" id="6265.A0A0B2VS72"/>
<feature type="transmembrane region" description="Helical" evidence="1">
    <location>
        <begin position="175"/>
        <end position="193"/>
    </location>
</feature>
<feature type="transmembrane region" description="Helical" evidence="1">
    <location>
        <begin position="75"/>
        <end position="100"/>
    </location>
</feature>
<organism evidence="2 3">
    <name type="scientific">Toxocara canis</name>
    <name type="common">Canine roundworm</name>
    <dbReference type="NCBI Taxonomy" id="6265"/>
    <lineage>
        <taxon>Eukaryota</taxon>
        <taxon>Metazoa</taxon>
        <taxon>Ecdysozoa</taxon>
        <taxon>Nematoda</taxon>
        <taxon>Chromadorea</taxon>
        <taxon>Rhabditida</taxon>
        <taxon>Spirurina</taxon>
        <taxon>Ascaridomorpha</taxon>
        <taxon>Ascaridoidea</taxon>
        <taxon>Toxocaridae</taxon>
        <taxon>Toxocara</taxon>
    </lineage>
</organism>
<dbReference type="OrthoDB" id="5865729at2759"/>
<keyword evidence="1" id="KW-0812">Transmembrane</keyword>
<dbReference type="AlphaFoldDB" id="A0A0B2VS72"/>
<protein>
    <submittedName>
        <fullName evidence="2">Uncharacterized protein</fullName>
    </submittedName>
</protein>
<feature type="transmembrane region" description="Helical" evidence="1">
    <location>
        <begin position="142"/>
        <end position="163"/>
    </location>
</feature>
<feature type="transmembrane region" description="Helical" evidence="1">
    <location>
        <begin position="106"/>
        <end position="130"/>
    </location>
</feature>
<dbReference type="PANTHER" id="PTHR31176">
    <property type="entry name" value="MFS DOMAIN-CONTAINING PROTEIN-RELATED"/>
    <property type="match status" value="1"/>
</dbReference>
<keyword evidence="1" id="KW-1133">Transmembrane helix</keyword>
<dbReference type="EMBL" id="JPKZ01001065">
    <property type="protein sequence ID" value="KHN84149.1"/>
    <property type="molecule type" value="Genomic_DNA"/>
</dbReference>